<feature type="transmembrane region" description="Helical" evidence="1">
    <location>
        <begin position="16"/>
        <end position="37"/>
    </location>
</feature>
<dbReference type="AlphaFoldDB" id="A0A239C7L0"/>
<keyword evidence="1" id="KW-0472">Membrane</keyword>
<protein>
    <recommendedName>
        <fullName evidence="4">DUF2993 domain-containing protein</fullName>
    </recommendedName>
</protein>
<accession>A0A239C7L0</accession>
<name>A0A239C7L0_9ACTN</name>
<sequence>MSTGAPAAGPDRRPTAVLAVVVVAGTALLLWGAEWLARTGAESVLARTVQERTGVLEAPPVDVGDGPVLLQALRGRYDDVTVDLEVVSSGPVRLRDLSADLGGVYLAFPDLLDGTTSGVYVERSAEQALLTHDDLDRYLRFTGRPLDAEPAGDGQLRLTGSVDVGGAVRPVSALVGVAAEDGALLLEPTRLDTPDPLEGVEELLVRQRFTVPVPLDPLLFEGRGVDVATRPDGLAVGASGEGVVLGS</sequence>
<dbReference type="RefSeq" id="WP_179224200.1">
    <property type="nucleotide sequence ID" value="NZ_FZOO01000002.1"/>
</dbReference>
<reference evidence="3" key="1">
    <citation type="submission" date="2017-06" db="EMBL/GenBank/DDBJ databases">
        <authorList>
            <person name="Varghese N."/>
            <person name="Submissions S."/>
        </authorList>
    </citation>
    <scope>NUCLEOTIDE SEQUENCE [LARGE SCALE GENOMIC DNA]</scope>
    <source>
        <strain evidence="3">DSM 46839</strain>
    </source>
</reference>
<keyword evidence="1" id="KW-0812">Transmembrane</keyword>
<evidence type="ECO:0000313" key="2">
    <source>
        <dbReference type="EMBL" id="SNS16207.1"/>
    </source>
</evidence>
<evidence type="ECO:0000313" key="3">
    <source>
        <dbReference type="Proteomes" id="UP000198373"/>
    </source>
</evidence>
<gene>
    <name evidence="2" type="ORF">SAMN06893096_102295</name>
</gene>
<evidence type="ECO:0008006" key="4">
    <source>
        <dbReference type="Google" id="ProtNLM"/>
    </source>
</evidence>
<dbReference type="Pfam" id="PF11209">
    <property type="entry name" value="LmeA"/>
    <property type="match status" value="1"/>
</dbReference>
<dbReference type="Proteomes" id="UP000198373">
    <property type="component" value="Unassembled WGS sequence"/>
</dbReference>
<keyword evidence="1" id="KW-1133">Transmembrane helix</keyword>
<dbReference type="EMBL" id="FZOO01000002">
    <property type="protein sequence ID" value="SNS16207.1"/>
    <property type="molecule type" value="Genomic_DNA"/>
</dbReference>
<proteinExistence type="predicted"/>
<evidence type="ECO:0000256" key="1">
    <source>
        <dbReference type="SAM" id="Phobius"/>
    </source>
</evidence>
<organism evidence="2 3">
    <name type="scientific">Geodermatophilus pulveris</name>
    <dbReference type="NCBI Taxonomy" id="1564159"/>
    <lineage>
        <taxon>Bacteria</taxon>
        <taxon>Bacillati</taxon>
        <taxon>Actinomycetota</taxon>
        <taxon>Actinomycetes</taxon>
        <taxon>Geodermatophilales</taxon>
        <taxon>Geodermatophilaceae</taxon>
        <taxon>Geodermatophilus</taxon>
    </lineage>
</organism>
<keyword evidence="3" id="KW-1185">Reference proteome</keyword>
<dbReference type="InterPro" id="IPR021373">
    <property type="entry name" value="DUF2993"/>
</dbReference>